<dbReference type="Gene3D" id="2.40.170.20">
    <property type="entry name" value="TonB-dependent receptor, beta-barrel domain"/>
    <property type="match status" value="1"/>
</dbReference>
<accession>A0A8J3CSW5</accession>
<sequence>MTHADSLRMPLASRLLLSGTTALALAFMAPQVFAQDAPGEELSDLADEEIDEVVSTGIRSALRKARDLKRDADTAVDSITASDVSTLPDLSVAEALARIPGVVVQRIALGASEGDFPSPEGGGNLIRGLTLVRSEFNGRDAFSANGGRSLDFGTIPPELIGAVDVYKNTSADLIEGGIGGTINLRTLEPFDRSGRIAVATIDGTYTDLRDEWSPDYSILLGDRWQTDAGEFGLLGSFSSSELKSDLHGFQIGQLNPLTIGGQTVAVPAGVQLRTNDVDRSRDSYYIAGQYRNNEGTFEATAKYSLIENTVDSDERTLEWFSDGESWGGTSVQGLLTTPFDSAGIPQCNGSNDPTPANPTCEMTQAVTGLYESGLISNNLRDWTGARGANFSNLGINQRDTSKTDDLSLNIKWRPSDQWFVQLDGHLTSAEATRRRLWAGSRFFSDFNFNADLDDPYLTLIPDPTNNPSRRAGGGAPITGSLSDPETAFLLFAADEFADNEGDMYALRGDVEYEFDNDGWFDGIKFGARYAERDQINRAAGLNWAAVAPPWAGGGYLPFSELSQPSTETVDFSDFFRGGVVRGPNTEVAFVDRALLQDYDAFANLIATDPLITDPANGRNPDWSPLRDTSGVVDYAGRGSIGDITEKTTNIYARLDFGNEFNNGMSIDGNVGVRYTTSDVSGDGSLQFIDVVDSGVVGQRPSDFSPEAVAYFAQADIQRSGNFSSDERWLPSLNVKWNLNDTSLIRFGVSKNITRPNIAQLRSDQSTGGAFRFVSSTDPTVPVNQRITDITLNQINIYGGNPDLKPILATNYDLSFEHYFGDENSFTVSFFRKEITDNIIYGSETVDTVTLDGEQTAIVYNGDINQDQADLNGVEVAYQQFYDFLPGFLSNLGLQANYTYIDATTNPPSANVAQDDPNFNFERIYRYGVTDFLGLSEHAANIIGIYQDDKLELRLAYNWRSEYLSSYRDFVTGNPIFQEDRGYLDGSVKYDFNDHVQFRFQVANILDTKANATQQIDAAGQRFGRTSFVGDRRIRVGFRFQY</sequence>
<reference evidence="8" key="1">
    <citation type="journal article" date="2014" name="Int. J. Syst. Evol. Microbiol.">
        <title>Complete genome sequence of Corynebacterium casei LMG S-19264T (=DSM 44701T), isolated from a smear-ripened cheese.</title>
        <authorList>
            <consortium name="US DOE Joint Genome Institute (JGI-PGF)"/>
            <person name="Walter F."/>
            <person name="Albersmeier A."/>
            <person name="Kalinowski J."/>
            <person name="Ruckert C."/>
        </authorList>
    </citation>
    <scope>NUCLEOTIDE SEQUENCE</scope>
    <source>
        <strain evidence="8">KCTC 32513</strain>
    </source>
</reference>
<dbReference type="InterPro" id="IPR012910">
    <property type="entry name" value="Plug_dom"/>
</dbReference>
<evidence type="ECO:0000313" key="8">
    <source>
        <dbReference type="EMBL" id="GHA97776.1"/>
    </source>
</evidence>
<dbReference type="AlphaFoldDB" id="A0A8J3CSW5"/>
<dbReference type="NCBIfam" id="TIGR01782">
    <property type="entry name" value="TonB-Xanth-Caul"/>
    <property type="match status" value="1"/>
</dbReference>
<dbReference type="EMBL" id="BMZH01000008">
    <property type="protein sequence ID" value="GHA97776.1"/>
    <property type="molecule type" value="Genomic_DNA"/>
</dbReference>
<name>A0A8J3CSW5_9PROT</name>
<dbReference type="Pfam" id="PF07715">
    <property type="entry name" value="Plug"/>
    <property type="match status" value="1"/>
</dbReference>
<reference evidence="8" key="2">
    <citation type="submission" date="2020-09" db="EMBL/GenBank/DDBJ databases">
        <authorList>
            <person name="Sun Q."/>
            <person name="Kim S."/>
        </authorList>
    </citation>
    <scope>NUCLEOTIDE SEQUENCE</scope>
    <source>
        <strain evidence="8">KCTC 32513</strain>
    </source>
</reference>
<feature type="domain" description="TonB-dependent receptor plug" evidence="7">
    <location>
        <begin position="69"/>
        <end position="181"/>
    </location>
</feature>
<dbReference type="Proteomes" id="UP000634004">
    <property type="component" value="Unassembled WGS sequence"/>
</dbReference>
<keyword evidence="2 4" id="KW-0472">Membrane</keyword>
<gene>
    <name evidence="8" type="ORF">GCM10009069_20920</name>
</gene>
<dbReference type="InterPro" id="IPR036942">
    <property type="entry name" value="Beta-barrel_TonB_sf"/>
</dbReference>
<keyword evidence="3" id="KW-0998">Cell outer membrane</keyword>
<protein>
    <submittedName>
        <fullName evidence="8">TonB-dependent receptor</fullName>
    </submittedName>
</protein>
<dbReference type="PANTHER" id="PTHR40980:SF3">
    <property type="entry name" value="TONB-DEPENDENT RECEPTOR-LIKE BETA-BARREL DOMAIN-CONTAINING PROTEIN"/>
    <property type="match status" value="1"/>
</dbReference>
<dbReference type="InterPro" id="IPR010104">
    <property type="entry name" value="TonB_rcpt_bac"/>
</dbReference>
<dbReference type="SUPFAM" id="SSF56935">
    <property type="entry name" value="Porins"/>
    <property type="match status" value="1"/>
</dbReference>
<comment type="caution">
    <text evidence="8">The sequence shown here is derived from an EMBL/GenBank/DDBJ whole genome shotgun (WGS) entry which is preliminary data.</text>
</comment>
<evidence type="ECO:0000313" key="9">
    <source>
        <dbReference type="Proteomes" id="UP000634004"/>
    </source>
</evidence>
<evidence type="ECO:0000256" key="2">
    <source>
        <dbReference type="ARBA" id="ARBA00023136"/>
    </source>
</evidence>
<proteinExistence type="inferred from homology"/>
<organism evidence="8 9">
    <name type="scientific">Algimonas arctica</name>
    <dbReference type="NCBI Taxonomy" id="1479486"/>
    <lineage>
        <taxon>Bacteria</taxon>
        <taxon>Pseudomonadati</taxon>
        <taxon>Pseudomonadota</taxon>
        <taxon>Alphaproteobacteria</taxon>
        <taxon>Maricaulales</taxon>
        <taxon>Robiginitomaculaceae</taxon>
        <taxon>Algimonas</taxon>
    </lineage>
</organism>
<keyword evidence="9" id="KW-1185">Reference proteome</keyword>
<evidence type="ECO:0000256" key="3">
    <source>
        <dbReference type="ARBA" id="ARBA00023237"/>
    </source>
</evidence>
<comment type="similarity">
    <text evidence="4">Belongs to the TonB-dependent receptor family.</text>
</comment>
<dbReference type="RefSeq" id="WP_189498187.1">
    <property type="nucleotide sequence ID" value="NZ_BMZH01000008.1"/>
</dbReference>
<dbReference type="InterPro" id="IPR000531">
    <property type="entry name" value="Beta-barrel_TonB"/>
</dbReference>
<keyword evidence="4" id="KW-0798">TonB box</keyword>
<comment type="subcellular location">
    <subcellularLocation>
        <location evidence="1 4">Cell outer membrane</location>
    </subcellularLocation>
</comment>
<evidence type="ECO:0000256" key="1">
    <source>
        <dbReference type="ARBA" id="ARBA00004442"/>
    </source>
</evidence>
<evidence type="ECO:0000256" key="5">
    <source>
        <dbReference type="SAM" id="SignalP"/>
    </source>
</evidence>
<keyword evidence="8" id="KW-0675">Receptor</keyword>
<dbReference type="InterPro" id="IPR037066">
    <property type="entry name" value="Plug_dom_sf"/>
</dbReference>
<evidence type="ECO:0000256" key="4">
    <source>
        <dbReference type="RuleBase" id="RU003357"/>
    </source>
</evidence>
<evidence type="ECO:0000259" key="6">
    <source>
        <dbReference type="Pfam" id="PF00593"/>
    </source>
</evidence>
<feature type="signal peptide" evidence="5">
    <location>
        <begin position="1"/>
        <end position="34"/>
    </location>
</feature>
<feature type="domain" description="TonB-dependent receptor-like beta-barrel" evidence="6">
    <location>
        <begin position="462"/>
        <end position="1004"/>
    </location>
</feature>
<keyword evidence="5" id="KW-0732">Signal</keyword>
<dbReference type="Pfam" id="PF00593">
    <property type="entry name" value="TonB_dep_Rec_b-barrel"/>
    <property type="match status" value="1"/>
</dbReference>
<evidence type="ECO:0000259" key="7">
    <source>
        <dbReference type="Pfam" id="PF07715"/>
    </source>
</evidence>
<dbReference type="GO" id="GO:0009279">
    <property type="term" value="C:cell outer membrane"/>
    <property type="evidence" value="ECO:0007669"/>
    <property type="project" value="UniProtKB-SubCell"/>
</dbReference>
<dbReference type="Gene3D" id="2.170.130.10">
    <property type="entry name" value="TonB-dependent receptor, plug domain"/>
    <property type="match status" value="1"/>
</dbReference>
<dbReference type="PANTHER" id="PTHR40980">
    <property type="entry name" value="PLUG DOMAIN-CONTAINING PROTEIN"/>
    <property type="match status" value="1"/>
</dbReference>
<feature type="chain" id="PRO_5035220159" evidence="5">
    <location>
        <begin position="35"/>
        <end position="1041"/>
    </location>
</feature>